<keyword evidence="5" id="KW-0520">NAD</keyword>
<proteinExistence type="inferred from homology"/>
<dbReference type="InterPro" id="IPR036220">
    <property type="entry name" value="UDP-Glc/GDP-Man_DH_C_sf"/>
</dbReference>
<name>A0ABY6HWZ4_9ARCH</name>
<dbReference type="InterPro" id="IPR014027">
    <property type="entry name" value="UDP-Glc/GDP-Man_DH_C"/>
</dbReference>
<keyword evidence="4 10" id="KW-0560">Oxidoreductase</keyword>
<evidence type="ECO:0000256" key="7">
    <source>
        <dbReference type="ARBA" id="ARBA00049130"/>
    </source>
</evidence>
<dbReference type="SUPFAM" id="SSF48179">
    <property type="entry name" value="6-phosphogluconate dehydrogenase C-terminal domain-like"/>
    <property type="match status" value="1"/>
</dbReference>
<gene>
    <name evidence="10" type="ORF">NEF87_004315</name>
</gene>
<dbReference type="Pfam" id="PF03721">
    <property type="entry name" value="UDPG_MGDP_dh_N"/>
    <property type="match status" value="1"/>
</dbReference>
<dbReference type="SMART" id="SM00984">
    <property type="entry name" value="UDPG_MGDP_dh_C"/>
    <property type="match status" value="1"/>
</dbReference>
<evidence type="ECO:0000313" key="11">
    <source>
        <dbReference type="Proteomes" id="UP001208689"/>
    </source>
</evidence>
<evidence type="ECO:0000313" key="10">
    <source>
        <dbReference type="EMBL" id="UYP48030.1"/>
    </source>
</evidence>
<evidence type="ECO:0000256" key="4">
    <source>
        <dbReference type="ARBA" id="ARBA00023002"/>
    </source>
</evidence>
<protein>
    <recommendedName>
        <fullName evidence="3">UDP-N-acetyl-D-mannosamine dehydrogenase</fullName>
        <ecNumber evidence="2">1.1.1.336</ecNumber>
    </recommendedName>
    <alternativeName>
        <fullName evidence="6">UDP-ManNAc 6-dehydrogenase</fullName>
    </alternativeName>
</protein>
<dbReference type="InterPro" id="IPR036291">
    <property type="entry name" value="NAD(P)-bd_dom_sf"/>
</dbReference>
<dbReference type="InterPro" id="IPR008927">
    <property type="entry name" value="6-PGluconate_DH-like_C_sf"/>
</dbReference>
<dbReference type="InterPro" id="IPR017476">
    <property type="entry name" value="UDP-Glc/GDP-Man"/>
</dbReference>
<dbReference type="Pfam" id="PF00984">
    <property type="entry name" value="UDPG_MGDP_dh"/>
    <property type="match status" value="1"/>
</dbReference>
<evidence type="ECO:0000259" key="9">
    <source>
        <dbReference type="SMART" id="SM00984"/>
    </source>
</evidence>
<reference evidence="10" key="1">
    <citation type="submission" date="2022-09" db="EMBL/GenBank/DDBJ databases">
        <title>Actin cytoskeleton and complex cell architecture in an #Asgard archaeon.</title>
        <authorList>
            <person name="Ponce Toledo R.I."/>
            <person name="Schleper C."/>
            <person name="Rodrigues Oliveira T."/>
            <person name="Wollweber F."/>
            <person name="Xu J."/>
            <person name="Rittmann S."/>
            <person name="Klingl A."/>
            <person name="Pilhofer M."/>
        </authorList>
    </citation>
    <scope>NUCLEOTIDE SEQUENCE</scope>
    <source>
        <strain evidence="10">B-35</strain>
    </source>
</reference>
<comment type="similarity">
    <text evidence="1 8">Belongs to the UDP-glucose/GDP-mannose dehydrogenase family.</text>
</comment>
<evidence type="ECO:0000256" key="8">
    <source>
        <dbReference type="PIRNR" id="PIRNR000124"/>
    </source>
</evidence>
<dbReference type="EMBL" id="CP104013">
    <property type="protein sequence ID" value="UYP48030.1"/>
    <property type="molecule type" value="Genomic_DNA"/>
</dbReference>
<evidence type="ECO:0000256" key="6">
    <source>
        <dbReference type="ARBA" id="ARBA00030172"/>
    </source>
</evidence>
<comment type="catalytic activity">
    <reaction evidence="7">
        <text>UDP-N-acetyl-alpha-D-mannosamine + 2 NAD(+) + H2O = UDP-N-acetyl-alpha-D-mannosaminouronate + 2 NADH + 3 H(+)</text>
        <dbReference type="Rhea" id="RHEA:25780"/>
        <dbReference type="ChEBI" id="CHEBI:15377"/>
        <dbReference type="ChEBI" id="CHEBI:15378"/>
        <dbReference type="ChEBI" id="CHEBI:57540"/>
        <dbReference type="ChEBI" id="CHEBI:57945"/>
        <dbReference type="ChEBI" id="CHEBI:68623"/>
        <dbReference type="ChEBI" id="CHEBI:70731"/>
        <dbReference type="EC" id="1.1.1.336"/>
    </reaction>
</comment>
<dbReference type="SUPFAM" id="SSF51735">
    <property type="entry name" value="NAD(P)-binding Rossmann-fold domains"/>
    <property type="match status" value="1"/>
</dbReference>
<dbReference type="Pfam" id="PF03720">
    <property type="entry name" value="UDPG_MGDP_dh_C"/>
    <property type="match status" value="1"/>
</dbReference>
<dbReference type="NCBIfam" id="TIGR03026">
    <property type="entry name" value="NDP-sugDHase"/>
    <property type="match status" value="1"/>
</dbReference>
<evidence type="ECO:0000256" key="1">
    <source>
        <dbReference type="ARBA" id="ARBA00006601"/>
    </source>
</evidence>
<dbReference type="SUPFAM" id="SSF52413">
    <property type="entry name" value="UDP-glucose/GDP-mannose dehydrogenase C-terminal domain"/>
    <property type="match status" value="1"/>
</dbReference>
<evidence type="ECO:0000256" key="3">
    <source>
        <dbReference type="ARBA" id="ARBA00016796"/>
    </source>
</evidence>
<dbReference type="PANTHER" id="PTHR43491">
    <property type="entry name" value="UDP-N-ACETYL-D-MANNOSAMINE DEHYDROGENASE"/>
    <property type="match status" value="1"/>
</dbReference>
<dbReference type="EC" id="1.1.1.336" evidence="2"/>
<organism evidence="10 11">
    <name type="scientific">Candidatus Lokiarchaeum ossiferum</name>
    <dbReference type="NCBI Taxonomy" id="2951803"/>
    <lineage>
        <taxon>Archaea</taxon>
        <taxon>Promethearchaeati</taxon>
        <taxon>Promethearchaeota</taxon>
        <taxon>Promethearchaeia</taxon>
        <taxon>Promethearchaeales</taxon>
        <taxon>Promethearchaeaceae</taxon>
        <taxon>Candidatus Lokiarchaeum</taxon>
    </lineage>
</organism>
<dbReference type="InterPro" id="IPR028359">
    <property type="entry name" value="UDP_ManNAc/GlcNAc_DH"/>
</dbReference>
<dbReference type="PANTHER" id="PTHR43491:SF2">
    <property type="entry name" value="UDP-N-ACETYL-D-MANNOSAMINE DEHYDROGENASE"/>
    <property type="match status" value="1"/>
</dbReference>
<dbReference type="Gene3D" id="3.40.50.720">
    <property type="entry name" value="NAD(P)-binding Rossmann-like Domain"/>
    <property type="match status" value="2"/>
</dbReference>
<evidence type="ECO:0000256" key="5">
    <source>
        <dbReference type="ARBA" id="ARBA00023027"/>
    </source>
</evidence>
<dbReference type="PIRSF" id="PIRSF000124">
    <property type="entry name" value="UDPglc_GDPman_dh"/>
    <property type="match status" value="1"/>
</dbReference>
<dbReference type="GO" id="GO:0089714">
    <property type="term" value="F:UDP-N-acetyl-D-mannosamine dehydrogenase activity"/>
    <property type="evidence" value="ECO:0007669"/>
    <property type="project" value="UniProtKB-EC"/>
</dbReference>
<dbReference type="Proteomes" id="UP001208689">
    <property type="component" value="Chromosome"/>
</dbReference>
<evidence type="ECO:0000256" key="2">
    <source>
        <dbReference type="ARBA" id="ARBA00012935"/>
    </source>
</evidence>
<accession>A0ABY6HWZ4</accession>
<dbReference type="InterPro" id="IPR001732">
    <property type="entry name" value="UDP-Glc/GDP-Man_DH_N"/>
</dbReference>
<dbReference type="InterPro" id="IPR014026">
    <property type="entry name" value="UDP-Glc/GDP-Man_DH_dimer"/>
</dbReference>
<keyword evidence="11" id="KW-1185">Reference proteome</keyword>
<feature type="domain" description="UDP-glucose/GDP-mannose dehydrogenase C-terminal" evidence="9">
    <location>
        <begin position="333"/>
        <end position="432"/>
    </location>
</feature>
<sequence>MNIEYLEDIIESKKLTVAVFGLGRIGLPTALMYAKGGYQVNGIDINLELIEDLKLKKTFIDEPGLPEILNDMVDSKKITFSDNFEFAIKNSDVIVICVPTPVSINKVPNYVAIKDVAQKIGKFLSPNKIIINESSVSPTTIETIITPIIEHESHLKVNDDFGICSCPERADPGKIVENWNKVARIVGGSSDEIGKTIVKLYQQISLAQIYQVSTPGTANAVKLTENIFRDVNIALMNEFAVLYERLGIDVKEVIEGSSTKYNFQPHYPGPGVGGPCLPANSYYIIQDAEKVDYIPFLIRVSREINDRMPQNVLELIINALNYVGKSLKNSTITVLGVSYKANVRDIQISPAMKVIEYLQMKEARIQVWDPYYKSEKIGNFTVSDNLSDSFENSDCVVILTDHKEFFNLNFDSLKNQTNGEFVIVDSRNIYDCNKLPKDTIYCGVGRKLQKL</sequence>
<dbReference type="PIRSF" id="PIRSF500136">
    <property type="entry name" value="UDP_ManNAc_DH"/>
    <property type="match status" value="1"/>
</dbReference>